<dbReference type="GO" id="GO:0046872">
    <property type="term" value="F:metal ion binding"/>
    <property type="evidence" value="ECO:0007669"/>
    <property type="project" value="UniProtKB-KW"/>
</dbReference>
<evidence type="ECO:0000256" key="5">
    <source>
        <dbReference type="ARBA" id="ARBA00013081"/>
    </source>
</evidence>
<dbReference type="GO" id="GO:0016020">
    <property type="term" value="C:membrane"/>
    <property type="evidence" value="ECO:0007669"/>
    <property type="project" value="UniProtKB-SubCell"/>
</dbReference>
<evidence type="ECO:0000256" key="1">
    <source>
        <dbReference type="ARBA" id="ARBA00001936"/>
    </source>
</evidence>
<dbReference type="GeneID" id="7839515"/>
<evidence type="ECO:0000256" key="4">
    <source>
        <dbReference type="ARBA" id="ARBA00006702"/>
    </source>
</evidence>
<gene>
    <name evidence="15" type="ORF">TTHERM_00717530</name>
</gene>
<dbReference type="InterPro" id="IPR036457">
    <property type="entry name" value="PPM-type-like_dom_sf"/>
</dbReference>
<keyword evidence="8" id="KW-0460">Magnesium</keyword>
<protein>
    <recommendedName>
        <fullName evidence="5">protein-serine/threonine phosphatase</fullName>
        <ecNumber evidence="5">3.1.3.16</ecNumber>
    </recommendedName>
</protein>
<dbReference type="PANTHER" id="PTHR13832:SF803">
    <property type="entry name" value="PROTEIN PHOSPHATASE 1G"/>
    <property type="match status" value="1"/>
</dbReference>
<dbReference type="HOGENOM" id="CLU_452386_0_0_1"/>
<dbReference type="CDD" id="cd00143">
    <property type="entry name" value="PP2Cc"/>
    <property type="match status" value="1"/>
</dbReference>
<evidence type="ECO:0000256" key="2">
    <source>
        <dbReference type="ARBA" id="ARBA00001946"/>
    </source>
</evidence>
<evidence type="ECO:0000256" key="10">
    <source>
        <dbReference type="ARBA" id="ARBA00023136"/>
    </source>
</evidence>
<accession>Q23EC3</accession>
<dbReference type="Proteomes" id="UP000009168">
    <property type="component" value="Unassembled WGS sequence"/>
</dbReference>
<comment type="catalytic activity">
    <reaction evidence="12">
        <text>O-phospho-L-seryl-[protein] + H2O = L-seryl-[protein] + phosphate</text>
        <dbReference type="Rhea" id="RHEA:20629"/>
        <dbReference type="Rhea" id="RHEA-COMP:9863"/>
        <dbReference type="Rhea" id="RHEA-COMP:11604"/>
        <dbReference type="ChEBI" id="CHEBI:15377"/>
        <dbReference type="ChEBI" id="CHEBI:29999"/>
        <dbReference type="ChEBI" id="CHEBI:43474"/>
        <dbReference type="ChEBI" id="CHEBI:83421"/>
        <dbReference type="EC" id="3.1.3.16"/>
    </reaction>
</comment>
<dbReference type="EC" id="3.1.3.16" evidence="5"/>
<keyword evidence="16" id="KW-1185">Reference proteome</keyword>
<evidence type="ECO:0000256" key="3">
    <source>
        <dbReference type="ARBA" id="ARBA00004370"/>
    </source>
</evidence>
<dbReference type="AlphaFoldDB" id="Q23EC3"/>
<comment type="subcellular location">
    <subcellularLocation>
        <location evidence="3">Membrane</location>
    </subcellularLocation>
</comment>
<feature type="domain" description="PPM-type phosphatase" evidence="14">
    <location>
        <begin position="385"/>
        <end position="666"/>
    </location>
</feature>
<comment type="cofactor">
    <cofactor evidence="2">
        <name>Mg(2+)</name>
        <dbReference type="ChEBI" id="CHEBI:18420"/>
    </cofactor>
</comment>
<dbReference type="eggNOG" id="KOG0698">
    <property type="taxonomic scope" value="Eukaryota"/>
</dbReference>
<keyword evidence="6" id="KW-0479">Metal-binding</keyword>
<evidence type="ECO:0000256" key="7">
    <source>
        <dbReference type="ARBA" id="ARBA00022801"/>
    </source>
</evidence>
<evidence type="ECO:0000313" key="16">
    <source>
        <dbReference type="Proteomes" id="UP000009168"/>
    </source>
</evidence>
<evidence type="ECO:0000256" key="8">
    <source>
        <dbReference type="ARBA" id="ARBA00022842"/>
    </source>
</evidence>
<comment type="similarity">
    <text evidence="4">Belongs to the PP2C family.</text>
</comment>
<evidence type="ECO:0000313" key="15">
    <source>
        <dbReference type="EMBL" id="EAR94830.2"/>
    </source>
</evidence>
<dbReference type="GO" id="GO:0004722">
    <property type="term" value="F:protein serine/threonine phosphatase activity"/>
    <property type="evidence" value="ECO:0007669"/>
    <property type="project" value="UniProtKB-EC"/>
</dbReference>
<evidence type="ECO:0000256" key="6">
    <source>
        <dbReference type="ARBA" id="ARBA00022723"/>
    </source>
</evidence>
<dbReference type="KEGG" id="tet:TTHERM_00717530"/>
<name>Q23EC3_TETTS</name>
<dbReference type="SMART" id="SM00332">
    <property type="entry name" value="PP2Cc"/>
    <property type="match status" value="1"/>
</dbReference>
<keyword evidence="7" id="KW-0378">Hydrolase</keyword>
<comment type="cofactor">
    <cofactor evidence="1">
        <name>Mn(2+)</name>
        <dbReference type="ChEBI" id="CHEBI:29035"/>
    </cofactor>
</comment>
<reference evidence="16" key="1">
    <citation type="journal article" date="2006" name="PLoS Biol.">
        <title>Macronuclear genome sequence of the ciliate Tetrahymena thermophila, a model eukaryote.</title>
        <authorList>
            <person name="Eisen J.A."/>
            <person name="Coyne R.S."/>
            <person name="Wu M."/>
            <person name="Wu D."/>
            <person name="Thiagarajan M."/>
            <person name="Wortman J.R."/>
            <person name="Badger J.H."/>
            <person name="Ren Q."/>
            <person name="Amedeo P."/>
            <person name="Jones K.M."/>
            <person name="Tallon L.J."/>
            <person name="Delcher A.L."/>
            <person name="Salzberg S.L."/>
            <person name="Silva J.C."/>
            <person name="Haas B.J."/>
            <person name="Majoros W.H."/>
            <person name="Farzad M."/>
            <person name="Carlton J.M."/>
            <person name="Smith R.K. Jr."/>
            <person name="Garg J."/>
            <person name="Pearlman R.E."/>
            <person name="Karrer K.M."/>
            <person name="Sun L."/>
            <person name="Manning G."/>
            <person name="Elde N.C."/>
            <person name="Turkewitz A.P."/>
            <person name="Asai D.J."/>
            <person name="Wilkes D.E."/>
            <person name="Wang Y."/>
            <person name="Cai H."/>
            <person name="Collins K."/>
            <person name="Stewart B.A."/>
            <person name="Lee S.R."/>
            <person name="Wilamowska K."/>
            <person name="Weinberg Z."/>
            <person name="Ruzzo W.L."/>
            <person name="Wloga D."/>
            <person name="Gaertig J."/>
            <person name="Frankel J."/>
            <person name="Tsao C.-C."/>
            <person name="Gorovsky M.A."/>
            <person name="Keeling P.J."/>
            <person name="Waller R.F."/>
            <person name="Patron N.J."/>
            <person name="Cherry J.M."/>
            <person name="Stover N.A."/>
            <person name="Krieger C.J."/>
            <person name="del Toro C."/>
            <person name="Ryder H.F."/>
            <person name="Williamson S.C."/>
            <person name="Barbeau R.A."/>
            <person name="Hamilton E.P."/>
            <person name="Orias E."/>
        </authorList>
    </citation>
    <scope>NUCLEOTIDE SEQUENCE [LARGE SCALE GENOMIC DNA]</scope>
    <source>
        <strain evidence="16">SB210</strain>
    </source>
</reference>
<dbReference type="OrthoDB" id="10264738at2759"/>
<dbReference type="InterPro" id="IPR015655">
    <property type="entry name" value="PP2C"/>
</dbReference>
<dbReference type="RefSeq" id="XP_001015075.2">
    <property type="nucleotide sequence ID" value="XM_001015075.2"/>
</dbReference>
<evidence type="ECO:0000256" key="13">
    <source>
        <dbReference type="ARBA" id="ARBA00048336"/>
    </source>
</evidence>
<dbReference type="PANTHER" id="PTHR13832">
    <property type="entry name" value="PROTEIN PHOSPHATASE 2C"/>
    <property type="match status" value="1"/>
</dbReference>
<dbReference type="SUPFAM" id="SSF81606">
    <property type="entry name" value="PP2C-like"/>
    <property type="match status" value="1"/>
</dbReference>
<keyword evidence="11" id="KW-0464">Manganese</keyword>
<dbReference type="EMBL" id="GG662649">
    <property type="protein sequence ID" value="EAR94830.2"/>
    <property type="molecule type" value="Genomic_DNA"/>
</dbReference>
<organism evidence="15 16">
    <name type="scientific">Tetrahymena thermophila (strain SB210)</name>
    <dbReference type="NCBI Taxonomy" id="312017"/>
    <lineage>
        <taxon>Eukaryota</taxon>
        <taxon>Sar</taxon>
        <taxon>Alveolata</taxon>
        <taxon>Ciliophora</taxon>
        <taxon>Intramacronucleata</taxon>
        <taxon>Oligohymenophorea</taxon>
        <taxon>Hymenostomatida</taxon>
        <taxon>Tetrahymenina</taxon>
        <taxon>Tetrahymenidae</taxon>
        <taxon>Tetrahymena</taxon>
    </lineage>
</organism>
<dbReference type="InParanoid" id="Q23EC3"/>
<sequence length="667" mass="77227">MNIKKTYTVVNYFESKNTQQQQISKRSLFNHTLLCTSGIYKNKSINLSTDGEVFGSGTDKNISMIIHQANLAEIHSYFEYDASLDTFSLIHVGGNTFYSPFTQQFRQLLSTINKNTYMIEGHLFKIEQGSQIKAIEAFKKIHKDSIFIKNYMFEQDSKLSDLKDFLIKKLQEKYDDKSFYCELDLLIKSIDIVINSNYNFEYNLKFEDKILGDITVDWLGISINNKYQIIQNIDNLIFQQQIIQNKINSQTSNELINNSSQLQENSQSLVFSNLSISVIDQDLSDQESQNNNQFVKTDLQNFIKIQIAQNKNHKVIKLENITNQMRQLIKKQLLLQVNLVDDEIELISQNNLLYMQINQQNTPIRLNSQDHIQLGDLKFVYQRFNLGQISDQGTRKNNEDGILIIENLQISKEYKSSLLCVIDGQGGNKCTKFIIDNLEKIIKDQFKSCQIEFNDEYFNQKVVDNLKQIIFELDLKFLNKYPNVSKLCGATIALSLILGNRLFTGWLGDCQSLIFSESKIIRLTNDHIPSRQDEVNRIENSGGFIQDDRLQGTVTISRCLGQFEYKNIDEYQQKKFYPTNKICDLKSLISSELEITVYDIDNSRDKFLCNFTDGIIDKMSINEIVSFIESSVSNQRSPQQICQDLINQASKLSEKRDNMSLILLQFD</sequence>
<keyword evidence="9" id="KW-0904">Protein phosphatase</keyword>
<evidence type="ECO:0000256" key="11">
    <source>
        <dbReference type="ARBA" id="ARBA00023211"/>
    </source>
</evidence>
<dbReference type="InterPro" id="IPR001932">
    <property type="entry name" value="PPM-type_phosphatase-like_dom"/>
</dbReference>
<dbReference type="STRING" id="312017.Q23EC3"/>
<comment type="catalytic activity">
    <reaction evidence="13">
        <text>O-phospho-L-threonyl-[protein] + H2O = L-threonyl-[protein] + phosphate</text>
        <dbReference type="Rhea" id="RHEA:47004"/>
        <dbReference type="Rhea" id="RHEA-COMP:11060"/>
        <dbReference type="Rhea" id="RHEA-COMP:11605"/>
        <dbReference type="ChEBI" id="CHEBI:15377"/>
        <dbReference type="ChEBI" id="CHEBI:30013"/>
        <dbReference type="ChEBI" id="CHEBI:43474"/>
        <dbReference type="ChEBI" id="CHEBI:61977"/>
        <dbReference type="EC" id="3.1.3.16"/>
    </reaction>
</comment>
<evidence type="ECO:0000256" key="9">
    <source>
        <dbReference type="ARBA" id="ARBA00022912"/>
    </source>
</evidence>
<dbReference type="Pfam" id="PF00481">
    <property type="entry name" value="PP2C"/>
    <property type="match status" value="1"/>
</dbReference>
<evidence type="ECO:0000256" key="12">
    <source>
        <dbReference type="ARBA" id="ARBA00047761"/>
    </source>
</evidence>
<proteinExistence type="inferred from homology"/>
<evidence type="ECO:0000259" key="14">
    <source>
        <dbReference type="PROSITE" id="PS51746"/>
    </source>
</evidence>
<dbReference type="Gene3D" id="3.60.40.10">
    <property type="entry name" value="PPM-type phosphatase domain"/>
    <property type="match status" value="1"/>
</dbReference>
<dbReference type="PROSITE" id="PS51746">
    <property type="entry name" value="PPM_2"/>
    <property type="match status" value="1"/>
</dbReference>
<keyword evidence="10" id="KW-0472">Membrane</keyword>